<evidence type="ECO:0000256" key="1">
    <source>
        <dbReference type="SAM" id="MobiDB-lite"/>
    </source>
</evidence>
<dbReference type="SUPFAM" id="SSF82708">
    <property type="entry name" value="R3H domain"/>
    <property type="match status" value="1"/>
</dbReference>
<feature type="compositionally biased region" description="Basic and acidic residues" evidence="1">
    <location>
        <begin position="19"/>
        <end position="49"/>
    </location>
</feature>
<evidence type="ECO:0000313" key="3">
    <source>
        <dbReference type="Proteomes" id="UP000472277"/>
    </source>
</evidence>
<name>A0A674BMZ5_SALTR</name>
<reference evidence="2" key="1">
    <citation type="submission" date="2025-08" db="UniProtKB">
        <authorList>
            <consortium name="Ensembl"/>
        </authorList>
    </citation>
    <scope>IDENTIFICATION</scope>
</reference>
<gene>
    <name evidence="2" type="primary">SPAG7</name>
</gene>
<accession>A0A674BMZ5</accession>
<dbReference type="GeneTree" id="ENSGT00390000001520"/>
<reference evidence="2" key="2">
    <citation type="submission" date="2025-09" db="UniProtKB">
        <authorList>
            <consortium name="Ensembl"/>
        </authorList>
    </citation>
    <scope>IDENTIFICATION</scope>
</reference>
<dbReference type="GO" id="GO:0003676">
    <property type="term" value="F:nucleic acid binding"/>
    <property type="evidence" value="ECO:0007669"/>
    <property type="project" value="InterPro"/>
</dbReference>
<evidence type="ECO:0000313" key="2">
    <source>
        <dbReference type="Ensembl" id="ENSSTUP00000072628.1"/>
    </source>
</evidence>
<keyword evidence="3" id="KW-1185">Reference proteome</keyword>
<dbReference type="PANTHER" id="PTHR13498:SF3">
    <property type="entry name" value="SPERM-ASSOCIATED ANTIGEN 7"/>
    <property type="match status" value="1"/>
</dbReference>
<feature type="region of interest" description="Disordered" evidence="1">
    <location>
        <begin position="1"/>
        <end position="49"/>
    </location>
</feature>
<sequence length="233" mass="26778">MADLLGSILKSAEKPPTVGDKETRRRDREQAARRKKMQQDEKKKKAEFRKRMEKEVSEFIQDSKQQKRKYNSTGKIERSILHDVAEVAEFILCIWQEFAPSDDELEAYQKGMEWDPQKADYRPALEEETAKKTQKRAVSPSSNYRDKYSHLIGTSAAKDAAHSLILSWTLPGFCVKIPVANKRDTRSIEQAMNEIRGHNDRFVTLSARGFNPATSCLCYNFIVGVIFMPKCLI</sequence>
<dbReference type="AlphaFoldDB" id="A0A674BMZ5"/>
<dbReference type="InParanoid" id="A0A674BMZ5"/>
<protein>
    <submittedName>
        <fullName evidence="2">Sperm associated antigen 7</fullName>
    </submittedName>
</protein>
<dbReference type="Gene3D" id="3.30.1370.50">
    <property type="entry name" value="R3H-like domain"/>
    <property type="match status" value="1"/>
</dbReference>
<dbReference type="Ensembl" id="ENSSTUT00000077092.1">
    <property type="protein sequence ID" value="ENSSTUP00000072628.1"/>
    <property type="gene ID" value="ENSSTUG00000031758.1"/>
</dbReference>
<dbReference type="PANTHER" id="PTHR13498">
    <property type="entry name" value="SPERM ASSOCIATED ANTIGEN 7"/>
    <property type="match status" value="1"/>
</dbReference>
<organism evidence="2 3">
    <name type="scientific">Salmo trutta</name>
    <name type="common">Brown trout</name>
    <dbReference type="NCBI Taxonomy" id="8032"/>
    <lineage>
        <taxon>Eukaryota</taxon>
        <taxon>Metazoa</taxon>
        <taxon>Chordata</taxon>
        <taxon>Craniata</taxon>
        <taxon>Vertebrata</taxon>
        <taxon>Euteleostomi</taxon>
        <taxon>Actinopterygii</taxon>
        <taxon>Neopterygii</taxon>
        <taxon>Teleostei</taxon>
        <taxon>Protacanthopterygii</taxon>
        <taxon>Salmoniformes</taxon>
        <taxon>Salmonidae</taxon>
        <taxon>Salmoninae</taxon>
        <taxon>Salmo</taxon>
    </lineage>
</organism>
<proteinExistence type="predicted"/>
<dbReference type="InterPro" id="IPR017330">
    <property type="entry name" value="SPAG7"/>
</dbReference>
<dbReference type="InterPro" id="IPR036867">
    <property type="entry name" value="R3H_dom_sf"/>
</dbReference>
<dbReference type="Proteomes" id="UP000472277">
    <property type="component" value="Chromosome 19"/>
</dbReference>